<reference evidence="3" key="1">
    <citation type="submission" date="2021-02" db="EMBL/GenBank/DDBJ databases">
        <title>Rhodobacter shimadae sp. nov., an aerobic anoxygenic phototrophic bacterium isolated from a hot spring.</title>
        <authorList>
            <person name="Muramatsu S."/>
            <person name="Haruta S."/>
            <person name="Hirose S."/>
            <person name="Hanada S."/>
        </authorList>
    </citation>
    <scope>NUCLEOTIDE SEQUENCE</scope>
    <source>
        <strain evidence="3">N10</strain>
    </source>
</reference>
<dbReference type="KEGG" id="nsm:JO391_14245"/>
<evidence type="ECO:0000256" key="1">
    <source>
        <dbReference type="ARBA" id="ARBA00044755"/>
    </source>
</evidence>
<feature type="compositionally biased region" description="Low complexity" evidence="2">
    <location>
        <begin position="7"/>
        <end position="20"/>
    </location>
</feature>
<keyword evidence="4" id="KW-1185">Reference proteome</keyword>
<sequence length="122" mass="12481">MFSKTDTTAAPARSGSATSAGRSVFSSDLKITGEVSSAGTLEILGEVDGNVSARGLLIGAEGRVSGTVQADTVEVRGHLEGKVATNDFTLRAPAEVAADVTYRVLVIESGATIEGHFARAKD</sequence>
<gene>
    <name evidence="3" type="ORF">JO391_14245</name>
</gene>
<evidence type="ECO:0000313" key="3">
    <source>
        <dbReference type="EMBL" id="QYZ68902.1"/>
    </source>
</evidence>
<dbReference type="EMBL" id="CP069370">
    <property type="protein sequence ID" value="QYZ68902.1"/>
    <property type="molecule type" value="Genomic_DNA"/>
</dbReference>
<dbReference type="PANTHER" id="PTHR35024:SF4">
    <property type="entry name" value="POLYMER-FORMING CYTOSKELETAL PROTEIN"/>
    <property type="match status" value="1"/>
</dbReference>
<dbReference type="Proteomes" id="UP000826300">
    <property type="component" value="Chromosome"/>
</dbReference>
<dbReference type="InterPro" id="IPR007607">
    <property type="entry name" value="BacA/B"/>
</dbReference>
<name>A0A8G0ZU98_9RHOB</name>
<dbReference type="Pfam" id="PF04519">
    <property type="entry name" value="Bactofilin"/>
    <property type="match status" value="1"/>
</dbReference>
<evidence type="ECO:0000256" key="2">
    <source>
        <dbReference type="SAM" id="MobiDB-lite"/>
    </source>
</evidence>
<dbReference type="AlphaFoldDB" id="A0A8G0ZU98"/>
<accession>A0A8G0ZU98</accession>
<protein>
    <submittedName>
        <fullName evidence="3">Polymer-forming cytoskeletal protein</fullName>
    </submittedName>
</protein>
<feature type="region of interest" description="Disordered" evidence="2">
    <location>
        <begin position="1"/>
        <end position="20"/>
    </location>
</feature>
<evidence type="ECO:0000313" key="4">
    <source>
        <dbReference type="Proteomes" id="UP000826300"/>
    </source>
</evidence>
<proteinExistence type="inferred from homology"/>
<dbReference type="RefSeq" id="WP_220661122.1">
    <property type="nucleotide sequence ID" value="NZ_CP069370.1"/>
</dbReference>
<organism evidence="3 4">
    <name type="scientific">Neotabrizicola shimadae</name>
    <dbReference type="NCBI Taxonomy" id="2807096"/>
    <lineage>
        <taxon>Bacteria</taxon>
        <taxon>Pseudomonadati</taxon>
        <taxon>Pseudomonadota</taxon>
        <taxon>Alphaproteobacteria</taxon>
        <taxon>Rhodobacterales</taxon>
        <taxon>Paracoccaceae</taxon>
        <taxon>Neotabrizicola</taxon>
    </lineage>
</organism>
<dbReference type="PANTHER" id="PTHR35024">
    <property type="entry name" value="HYPOTHETICAL CYTOSOLIC PROTEIN"/>
    <property type="match status" value="1"/>
</dbReference>
<comment type="similarity">
    <text evidence="1">Belongs to the bactofilin family.</text>
</comment>